<evidence type="ECO:0000313" key="1">
    <source>
        <dbReference type="EMBL" id="AFA44741.1"/>
    </source>
</evidence>
<sequence>MNTEQAISTIENLNNTLVILEKIKLDVEYQVQNLFLNKKALFKDGTEGYIVELFSENVNLPYDFQFLVRSEGGYLDYIYEAKDFVQFI</sequence>
<dbReference type="EMBL" id="JQ513383">
    <property type="protein sequence ID" value="AFA44741.1"/>
    <property type="molecule type" value="Genomic_DNA"/>
</dbReference>
<dbReference type="RefSeq" id="YP_007007623.1">
    <property type="nucleotide sequence ID" value="NC_019526.1"/>
</dbReference>
<organism evidence="1 2">
    <name type="scientific">Klebsiella phage vB_KleM_RaK2</name>
    <dbReference type="NCBI Taxonomy" id="1147094"/>
    <lineage>
        <taxon>Viruses</taxon>
        <taxon>Duplodnaviria</taxon>
        <taxon>Heunggongvirae</taxon>
        <taxon>Uroviricota</taxon>
        <taxon>Caudoviricetes</taxon>
        <taxon>Alcyoneusvirus</taxon>
        <taxon>Alcyoneusvirus RaK2</taxon>
    </lineage>
</organism>
<dbReference type="GeneID" id="14013056"/>
<keyword evidence="2" id="KW-1185">Reference proteome</keyword>
<dbReference type="KEGG" id="vg:14013056"/>
<protein>
    <submittedName>
        <fullName evidence="1">Uncharacterized protein</fullName>
    </submittedName>
</protein>
<dbReference type="Proteomes" id="UP000007524">
    <property type="component" value="Segment"/>
</dbReference>
<accession>H6X4S5</accession>
<gene>
    <name evidence="1" type="ORF">RaK2_00468</name>
</gene>
<name>H6X4S5_9CAUD</name>
<evidence type="ECO:0000313" key="2">
    <source>
        <dbReference type="Proteomes" id="UP000007524"/>
    </source>
</evidence>
<proteinExistence type="predicted"/>
<reference evidence="1 2" key="1">
    <citation type="journal article" date="2012" name="J. Virol.">
        <title>Genome of Klebsiella sp.-Infecting Bacteriophage vB_KleM_RaK2.</title>
        <authorList>
            <person name="Simoliunas E."/>
            <person name="Kaliniene L."/>
            <person name="Truncaite L."/>
            <person name="Klausa V."/>
            <person name="Zajanckauskaite A."/>
            <person name="Meskys R."/>
        </authorList>
    </citation>
    <scope>NUCLEOTIDE SEQUENCE [LARGE SCALE GENOMIC DNA]</scope>
</reference>